<dbReference type="SUPFAM" id="SSF116734">
    <property type="entry name" value="DNA methylase specificity domain"/>
    <property type="match status" value="2"/>
</dbReference>
<keyword evidence="6" id="KW-0255">Endonuclease</keyword>
<dbReference type="Gene3D" id="1.10.287.1120">
    <property type="entry name" value="Bipartite methylase S protein"/>
    <property type="match status" value="1"/>
</dbReference>
<protein>
    <submittedName>
        <fullName evidence="6">Restriction endonuclease subunit S</fullName>
        <ecNumber evidence="6">3.1.21.-</ecNumber>
    </submittedName>
</protein>
<evidence type="ECO:0000313" key="6">
    <source>
        <dbReference type="EMBL" id="MCQ9303495.1"/>
    </source>
</evidence>
<reference evidence="6" key="1">
    <citation type="submission" date="2022-07" db="EMBL/GenBank/DDBJ databases">
        <title>Bacterial species isolated from the porcine tonsil microbiota.</title>
        <authorList>
            <person name="Oliveira I.M.F."/>
        </authorList>
    </citation>
    <scope>NUCLEOTIDE SEQUENCE</scope>
    <source>
        <strain evidence="6">8QC2O2</strain>
    </source>
</reference>
<proteinExistence type="inferred from homology"/>
<dbReference type="Gene3D" id="3.90.220.20">
    <property type="entry name" value="DNA methylase specificity domains"/>
    <property type="match status" value="2"/>
</dbReference>
<dbReference type="AlphaFoldDB" id="A0AAW5LFW2"/>
<keyword evidence="2" id="KW-0680">Restriction system</keyword>
<dbReference type="GO" id="GO:0004519">
    <property type="term" value="F:endonuclease activity"/>
    <property type="evidence" value="ECO:0007669"/>
    <property type="project" value="UniProtKB-KW"/>
</dbReference>
<evidence type="ECO:0000256" key="2">
    <source>
        <dbReference type="ARBA" id="ARBA00022747"/>
    </source>
</evidence>
<gene>
    <name evidence="6" type="ORF">NQ032_07745</name>
</gene>
<sequence>MTNQEKKVPELRFPEFDGEWEEKKLNQIVKFSKGKLLGKKDLDESGENYCILYGELYTKYGFFINEVKSKTNVNIEKLVKGENNQVLLPSSGETAEDIATASSLNVKDDVYIGGDLNILTPINKDGNFISLSMNGINKWKIAKLSQGKTVVHLYNEHLKTLNLNIPVSREEQKKISGFFGKLDRQIELEEQKLAKLEEQKKGYMQKIFSQELRFKDENGNEYPEWEEKNFLDIFKVVPSKSNQIKSSEVMINGNIPVVDQGKNKFLGYSNQMSKRIENYNDLIVYGDHTTVIKKIDEPFIIGGDGVKLLTSKDGSLVQYLFVLLQYFNVIPEGYKRHFSILKTKSMKFSSSKKEQEKIGEFFKKIDNIIDKQSNKVESLKERKQGLLQKMFV</sequence>
<comment type="similarity">
    <text evidence="1">Belongs to the type-I restriction system S methylase family.</text>
</comment>
<evidence type="ECO:0000256" key="3">
    <source>
        <dbReference type="ARBA" id="ARBA00023125"/>
    </source>
</evidence>
<dbReference type="PANTHER" id="PTHR30408">
    <property type="entry name" value="TYPE-1 RESTRICTION ENZYME ECOKI SPECIFICITY PROTEIN"/>
    <property type="match status" value="1"/>
</dbReference>
<keyword evidence="6" id="KW-0540">Nuclease</keyword>
<comment type="caution">
    <text evidence="6">The sequence shown here is derived from an EMBL/GenBank/DDBJ whole genome shotgun (WGS) entry which is preliminary data.</text>
</comment>
<evidence type="ECO:0000256" key="1">
    <source>
        <dbReference type="ARBA" id="ARBA00010923"/>
    </source>
</evidence>
<keyword evidence="4" id="KW-0175">Coiled coil</keyword>
<dbReference type="PANTHER" id="PTHR30408:SF12">
    <property type="entry name" value="TYPE I RESTRICTION ENZYME MJAVIII SPECIFICITY SUBUNIT"/>
    <property type="match status" value="1"/>
</dbReference>
<dbReference type="Pfam" id="PF01420">
    <property type="entry name" value="Methylase_S"/>
    <property type="match status" value="1"/>
</dbReference>
<feature type="coiled-coil region" evidence="4">
    <location>
        <begin position="362"/>
        <end position="389"/>
    </location>
</feature>
<evidence type="ECO:0000259" key="5">
    <source>
        <dbReference type="Pfam" id="PF01420"/>
    </source>
</evidence>
<dbReference type="GO" id="GO:0003677">
    <property type="term" value="F:DNA binding"/>
    <property type="evidence" value="ECO:0007669"/>
    <property type="project" value="UniProtKB-KW"/>
</dbReference>
<dbReference type="InterPro" id="IPR052021">
    <property type="entry name" value="Type-I_RS_S_subunit"/>
</dbReference>
<feature type="domain" description="Type I restriction modification DNA specificity" evidence="5">
    <location>
        <begin position="19"/>
        <end position="198"/>
    </location>
</feature>
<keyword evidence="3" id="KW-0238">DNA-binding</keyword>
<dbReference type="GO" id="GO:0016787">
    <property type="term" value="F:hydrolase activity"/>
    <property type="evidence" value="ECO:0007669"/>
    <property type="project" value="UniProtKB-KW"/>
</dbReference>
<dbReference type="EC" id="3.1.21.-" evidence="6"/>
<name>A0AAW5LFW2_MAMSC</name>
<evidence type="ECO:0000256" key="4">
    <source>
        <dbReference type="SAM" id="Coils"/>
    </source>
</evidence>
<evidence type="ECO:0000313" key="7">
    <source>
        <dbReference type="Proteomes" id="UP001204068"/>
    </source>
</evidence>
<feature type="coiled-coil region" evidence="4">
    <location>
        <begin position="179"/>
        <end position="213"/>
    </location>
</feature>
<dbReference type="Proteomes" id="UP001204068">
    <property type="component" value="Unassembled WGS sequence"/>
</dbReference>
<dbReference type="RefSeq" id="WP_196968648.1">
    <property type="nucleotide sequence ID" value="NZ_CP064868.1"/>
</dbReference>
<keyword evidence="6" id="KW-0378">Hydrolase</keyword>
<dbReference type="GO" id="GO:0009307">
    <property type="term" value="P:DNA restriction-modification system"/>
    <property type="evidence" value="ECO:0007669"/>
    <property type="project" value="UniProtKB-KW"/>
</dbReference>
<dbReference type="EMBL" id="JANILD010000003">
    <property type="protein sequence ID" value="MCQ9303495.1"/>
    <property type="molecule type" value="Genomic_DNA"/>
</dbReference>
<dbReference type="InterPro" id="IPR000055">
    <property type="entry name" value="Restrct_endonuc_typeI_TRD"/>
</dbReference>
<dbReference type="InterPro" id="IPR044946">
    <property type="entry name" value="Restrct_endonuc_typeI_TRD_sf"/>
</dbReference>
<accession>A0AAW5LFW2</accession>
<organism evidence="6 7">
    <name type="scientific">Mammaliicoccus sciuri</name>
    <name type="common">Staphylococcus sciuri</name>
    <dbReference type="NCBI Taxonomy" id="1296"/>
    <lineage>
        <taxon>Bacteria</taxon>
        <taxon>Bacillati</taxon>
        <taxon>Bacillota</taxon>
        <taxon>Bacilli</taxon>
        <taxon>Bacillales</taxon>
        <taxon>Staphylococcaceae</taxon>
        <taxon>Mammaliicoccus</taxon>
    </lineage>
</organism>